<accession>X1VY57</accession>
<sequence>MNMKIKTIIFFLIIISIFSYSLKENYTTPNSSIYLLQLNGIINPITSQYVVGGIEDAEAEFRR</sequence>
<reference evidence="1" key="1">
    <citation type="journal article" date="2014" name="Front. Microbiol.">
        <title>High frequency of phylogenetically diverse reductive dehalogenase-homologous genes in deep subseafloor sedimentary metagenomes.</title>
        <authorList>
            <person name="Kawai M."/>
            <person name="Futagami T."/>
            <person name="Toyoda A."/>
            <person name="Takaki Y."/>
            <person name="Nishi S."/>
            <person name="Hori S."/>
            <person name="Arai W."/>
            <person name="Tsubouchi T."/>
            <person name="Morono Y."/>
            <person name="Uchiyama I."/>
            <person name="Ito T."/>
            <person name="Fujiyama A."/>
            <person name="Inagaki F."/>
            <person name="Takami H."/>
        </authorList>
    </citation>
    <scope>NUCLEOTIDE SEQUENCE</scope>
    <source>
        <strain evidence="1">Expedition CK06-06</strain>
    </source>
</reference>
<dbReference type="AlphaFoldDB" id="X1VY57"/>
<organism evidence="1">
    <name type="scientific">marine sediment metagenome</name>
    <dbReference type="NCBI Taxonomy" id="412755"/>
    <lineage>
        <taxon>unclassified sequences</taxon>
        <taxon>metagenomes</taxon>
        <taxon>ecological metagenomes</taxon>
    </lineage>
</organism>
<protein>
    <submittedName>
        <fullName evidence="1">Uncharacterized protein</fullName>
    </submittedName>
</protein>
<gene>
    <name evidence="1" type="ORF">S12H4_60932</name>
</gene>
<dbReference type="EMBL" id="BARW01040260">
    <property type="protein sequence ID" value="GAJ16975.1"/>
    <property type="molecule type" value="Genomic_DNA"/>
</dbReference>
<evidence type="ECO:0000313" key="1">
    <source>
        <dbReference type="EMBL" id="GAJ16975.1"/>
    </source>
</evidence>
<proteinExistence type="predicted"/>
<comment type="caution">
    <text evidence="1">The sequence shown here is derived from an EMBL/GenBank/DDBJ whole genome shotgun (WGS) entry which is preliminary data.</text>
</comment>
<name>X1VY57_9ZZZZ</name>